<dbReference type="SUPFAM" id="SSF53448">
    <property type="entry name" value="Nucleotide-diphospho-sugar transferases"/>
    <property type="match status" value="1"/>
</dbReference>
<evidence type="ECO:0000313" key="3">
    <source>
        <dbReference type="Proteomes" id="UP000005707"/>
    </source>
</evidence>
<dbReference type="InterPro" id="IPR029044">
    <property type="entry name" value="Nucleotide-diphossugar_trans"/>
</dbReference>
<dbReference type="Pfam" id="PF00535">
    <property type="entry name" value="Glycos_transf_2"/>
    <property type="match status" value="1"/>
</dbReference>
<reference evidence="2 3" key="1">
    <citation type="journal article" date="2011" name="J. Bacteriol.">
        <title>Genome sequence of Haloplasma contractile, an unusual contractile bacterium from a deep-sea anoxic brine lake.</title>
        <authorList>
            <person name="Antunes A."/>
            <person name="Alam I."/>
            <person name="El Dorry H."/>
            <person name="Siam R."/>
            <person name="Robertson A."/>
            <person name="Bajic V.B."/>
            <person name="Stingl U."/>
        </authorList>
    </citation>
    <scope>NUCLEOTIDE SEQUENCE [LARGE SCALE GENOMIC DNA]</scope>
    <source>
        <strain evidence="2 3">SSD-17B</strain>
    </source>
</reference>
<dbReference type="AlphaFoldDB" id="U2E6T9"/>
<evidence type="ECO:0000313" key="2">
    <source>
        <dbReference type="EMBL" id="ERJ10933.1"/>
    </source>
</evidence>
<dbReference type="STRING" id="1033810.HLPCO_003056"/>
<sequence length="303" mass="35658">MLTPVVIFVYNRPQHTRRTIEALANNFLAKETEVFIYSDSAKNNSNIELVNETRNYIDTLTNLNYFKKTEIIKAKKNKGLANSIISGVSEIIDRYGKVIVVEDDLISSNDFLSYMNSALDFYKNNEIIWSISGFNIPIEIPSDYSHDVYLSYRGCSWGWATWKDRWDKVDWNVSDYNKFKIDKKLRKKLNRGGRDMANMLDMQMEGKIDSWAIRWCYSQSKQSRLTVYPIKTRIKNIGLDGSGTHSGISTRYDFEFSNNNELCNFENVELNKFILKRFQNHYMKLHHYYLYRLKKLIKNLSGK</sequence>
<reference evidence="2 3" key="2">
    <citation type="journal article" date="2013" name="PLoS ONE">
        <title>INDIGO - INtegrated Data Warehouse of MIcrobial GenOmes with Examples from the Red Sea Extremophiles.</title>
        <authorList>
            <person name="Alam I."/>
            <person name="Antunes A."/>
            <person name="Kamau A.A."/>
            <person name="Ba Alawi W."/>
            <person name="Kalkatawi M."/>
            <person name="Stingl U."/>
            <person name="Bajic V.B."/>
        </authorList>
    </citation>
    <scope>NUCLEOTIDE SEQUENCE [LARGE SCALE GENOMIC DNA]</scope>
    <source>
        <strain evidence="2 3">SSD-17B</strain>
    </source>
</reference>
<dbReference type="Proteomes" id="UP000005707">
    <property type="component" value="Unassembled WGS sequence"/>
</dbReference>
<accession>U2E6T9</accession>
<dbReference type="EMBL" id="AFNU02000022">
    <property type="protein sequence ID" value="ERJ10933.1"/>
    <property type="molecule type" value="Genomic_DNA"/>
</dbReference>
<dbReference type="eggNOG" id="COG1216">
    <property type="taxonomic scope" value="Bacteria"/>
</dbReference>
<dbReference type="InParanoid" id="U2E6T9"/>
<dbReference type="Gene3D" id="3.90.550.10">
    <property type="entry name" value="Spore Coat Polysaccharide Biosynthesis Protein SpsA, Chain A"/>
    <property type="match status" value="1"/>
</dbReference>
<keyword evidence="3" id="KW-1185">Reference proteome</keyword>
<gene>
    <name evidence="2" type="ORF">HLPCO_003056</name>
</gene>
<proteinExistence type="predicted"/>
<dbReference type="GO" id="GO:0016740">
    <property type="term" value="F:transferase activity"/>
    <property type="evidence" value="ECO:0007669"/>
    <property type="project" value="UniProtKB-KW"/>
</dbReference>
<comment type="caution">
    <text evidence="2">The sequence shown here is derived from an EMBL/GenBank/DDBJ whole genome shotgun (WGS) entry which is preliminary data.</text>
</comment>
<organism evidence="2 3">
    <name type="scientific">Haloplasma contractile SSD-17B</name>
    <dbReference type="NCBI Taxonomy" id="1033810"/>
    <lineage>
        <taxon>Bacteria</taxon>
        <taxon>Bacillati</taxon>
        <taxon>Mycoplasmatota</taxon>
        <taxon>Mollicutes</taxon>
        <taxon>Haloplasmatales</taxon>
        <taxon>Haloplasmataceae</taxon>
        <taxon>Haloplasma</taxon>
    </lineage>
</organism>
<dbReference type="InterPro" id="IPR001173">
    <property type="entry name" value="Glyco_trans_2-like"/>
</dbReference>
<evidence type="ECO:0000259" key="1">
    <source>
        <dbReference type="Pfam" id="PF00535"/>
    </source>
</evidence>
<dbReference type="OrthoDB" id="9785375at2"/>
<feature type="domain" description="Glycosyltransferase 2-like" evidence="1">
    <location>
        <begin position="5"/>
        <end position="120"/>
    </location>
</feature>
<protein>
    <submittedName>
        <fullName evidence="2">Glycosyltransferase protein</fullName>
    </submittedName>
</protein>
<name>U2E6T9_9MOLU</name>
<dbReference type="RefSeq" id="WP_008825337.1">
    <property type="nucleotide sequence ID" value="NZ_AFNU02000022.1"/>
</dbReference>